<keyword evidence="8" id="KW-0653">Protein transport</keyword>
<evidence type="ECO:0000256" key="4">
    <source>
        <dbReference type="ARBA" id="ARBA00022593"/>
    </source>
</evidence>
<dbReference type="InterPro" id="IPR027417">
    <property type="entry name" value="P-loop_NTPase"/>
</dbReference>
<dbReference type="InterPro" id="IPR041569">
    <property type="entry name" value="AAA_lid_3"/>
</dbReference>
<dbReference type="EMBL" id="LVLJ01001973">
    <property type="protein sequence ID" value="OAE27123.1"/>
    <property type="molecule type" value="Genomic_DNA"/>
</dbReference>
<proteinExistence type="inferred from homology"/>
<dbReference type="SMART" id="SM00382">
    <property type="entry name" value="AAA"/>
    <property type="match status" value="2"/>
</dbReference>
<keyword evidence="16" id="KW-1185">Reference proteome</keyword>
<evidence type="ECO:0000256" key="13">
    <source>
        <dbReference type="SAM" id="MobiDB-lite"/>
    </source>
</evidence>
<organism evidence="15 16">
    <name type="scientific">Marchantia polymorpha subsp. ruderalis</name>
    <dbReference type="NCBI Taxonomy" id="1480154"/>
    <lineage>
        <taxon>Eukaryota</taxon>
        <taxon>Viridiplantae</taxon>
        <taxon>Streptophyta</taxon>
        <taxon>Embryophyta</taxon>
        <taxon>Marchantiophyta</taxon>
        <taxon>Marchantiopsida</taxon>
        <taxon>Marchantiidae</taxon>
        <taxon>Marchantiales</taxon>
        <taxon>Marchantiaceae</taxon>
        <taxon>Marchantia</taxon>
    </lineage>
</organism>
<dbReference type="Gene3D" id="1.10.8.60">
    <property type="match status" value="2"/>
</dbReference>
<dbReference type="Pfam" id="PF00004">
    <property type="entry name" value="AAA"/>
    <property type="match status" value="2"/>
</dbReference>
<keyword evidence="4" id="KW-0962">Peroxisome biogenesis</keyword>
<evidence type="ECO:0000256" key="2">
    <source>
        <dbReference type="ARBA" id="ARBA00006914"/>
    </source>
</evidence>
<evidence type="ECO:0000256" key="5">
    <source>
        <dbReference type="ARBA" id="ARBA00022741"/>
    </source>
</evidence>
<dbReference type="SUPFAM" id="SSF54585">
    <property type="entry name" value="Cdc48 domain 2-like"/>
    <property type="match status" value="1"/>
</dbReference>
<evidence type="ECO:0000256" key="6">
    <source>
        <dbReference type="ARBA" id="ARBA00022801"/>
    </source>
</evidence>
<dbReference type="InterPro" id="IPR050168">
    <property type="entry name" value="AAA_ATPase_domain"/>
</dbReference>
<dbReference type="PANTHER" id="PTHR23077">
    <property type="entry name" value="AAA-FAMILY ATPASE"/>
    <property type="match status" value="1"/>
</dbReference>
<dbReference type="GO" id="GO:0005829">
    <property type="term" value="C:cytosol"/>
    <property type="evidence" value="ECO:0007669"/>
    <property type="project" value="TreeGrafter"/>
</dbReference>
<keyword evidence="9" id="KW-0472">Membrane</keyword>
<dbReference type="InterPro" id="IPR009010">
    <property type="entry name" value="Asp_de-COase-like_dom_sf"/>
</dbReference>
<dbReference type="Gene3D" id="3.40.50.300">
    <property type="entry name" value="P-loop containing nucleotide triphosphate hydrolases"/>
    <property type="match status" value="2"/>
</dbReference>
<dbReference type="InterPro" id="IPR029067">
    <property type="entry name" value="CDC48_domain_2-like_sf"/>
</dbReference>
<gene>
    <name evidence="15" type="ORF">AXG93_900s1090</name>
</gene>
<evidence type="ECO:0000259" key="14">
    <source>
        <dbReference type="SMART" id="SM00382"/>
    </source>
</evidence>
<dbReference type="AlphaFoldDB" id="A0A176W391"/>
<dbReference type="InterPro" id="IPR015342">
    <property type="entry name" value="PEX1-N_C-lobe"/>
</dbReference>
<dbReference type="PROSITE" id="PS00674">
    <property type="entry name" value="AAA"/>
    <property type="match status" value="1"/>
</dbReference>
<evidence type="ECO:0000313" key="16">
    <source>
        <dbReference type="Proteomes" id="UP000077202"/>
    </source>
</evidence>
<keyword evidence="5" id="KW-0547">Nucleotide-binding</keyword>
<accession>A0A176W391</accession>
<dbReference type="InterPro" id="IPR003593">
    <property type="entry name" value="AAA+_ATPase"/>
</dbReference>
<dbReference type="Proteomes" id="UP000077202">
    <property type="component" value="Unassembled WGS sequence"/>
</dbReference>
<name>A0A176W391_MARPO</name>
<dbReference type="GO" id="GO:0016558">
    <property type="term" value="P:protein import into peroxisome matrix"/>
    <property type="evidence" value="ECO:0007669"/>
    <property type="project" value="TreeGrafter"/>
</dbReference>
<dbReference type="SUPFAM" id="SSF52540">
    <property type="entry name" value="P-loop containing nucleoside triphosphate hydrolases"/>
    <property type="match status" value="2"/>
</dbReference>
<evidence type="ECO:0000256" key="10">
    <source>
        <dbReference type="ARBA" id="ARBA00032509"/>
    </source>
</evidence>
<evidence type="ECO:0000256" key="8">
    <source>
        <dbReference type="ARBA" id="ARBA00022927"/>
    </source>
</evidence>
<dbReference type="InterPro" id="IPR003959">
    <property type="entry name" value="ATPase_AAA_core"/>
</dbReference>
<evidence type="ECO:0000256" key="3">
    <source>
        <dbReference type="ARBA" id="ARBA00022448"/>
    </source>
</evidence>
<evidence type="ECO:0000313" key="15">
    <source>
        <dbReference type="EMBL" id="OAE27123.1"/>
    </source>
</evidence>
<dbReference type="GO" id="GO:0005524">
    <property type="term" value="F:ATP binding"/>
    <property type="evidence" value="ECO:0007669"/>
    <property type="project" value="UniProtKB-KW"/>
</dbReference>
<evidence type="ECO:0000256" key="11">
    <source>
        <dbReference type="ARBA" id="ARBA00034532"/>
    </source>
</evidence>
<keyword evidence="3" id="KW-0813">Transport</keyword>
<keyword evidence="7" id="KW-0067">ATP-binding</keyword>
<dbReference type="PANTHER" id="PTHR23077:SF12">
    <property type="entry name" value="PEROXISOMAL ATPASE PEX1"/>
    <property type="match status" value="1"/>
</dbReference>
<dbReference type="Pfam" id="PF09262">
    <property type="entry name" value="PEX-1N"/>
    <property type="match status" value="1"/>
</dbReference>
<dbReference type="FunFam" id="3.40.50.300:FF:000149">
    <property type="entry name" value="Nuclear valosin-containing protein-like"/>
    <property type="match status" value="1"/>
</dbReference>
<comment type="similarity">
    <text evidence="2">Belongs to the AAA ATPase family.</text>
</comment>
<comment type="subcellular location">
    <subcellularLocation>
        <location evidence="1">Membrane</location>
    </subcellularLocation>
</comment>
<feature type="region of interest" description="Disordered" evidence="13">
    <location>
        <begin position="543"/>
        <end position="567"/>
    </location>
</feature>
<dbReference type="Pfam" id="PF17862">
    <property type="entry name" value="AAA_lid_3"/>
    <property type="match status" value="1"/>
</dbReference>
<feature type="compositionally biased region" description="Basic and acidic residues" evidence="13">
    <location>
        <begin position="549"/>
        <end position="563"/>
    </location>
</feature>
<feature type="domain" description="AAA+ ATPase" evidence="14">
    <location>
        <begin position="978"/>
        <end position="1114"/>
    </location>
</feature>
<dbReference type="Gene3D" id="3.10.330.10">
    <property type="match status" value="1"/>
</dbReference>
<feature type="region of interest" description="Disordered" evidence="13">
    <location>
        <begin position="496"/>
        <end position="522"/>
    </location>
</feature>
<feature type="compositionally biased region" description="Basic and acidic residues" evidence="13">
    <location>
        <begin position="498"/>
        <end position="510"/>
    </location>
</feature>
<comment type="catalytic activity">
    <reaction evidence="12">
        <text>ATP + H2O = ADP + phosphate + H(+)</text>
        <dbReference type="Rhea" id="RHEA:13065"/>
        <dbReference type="ChEBI" id="CHEBI:15377"/>
        <dbReference type="ChEBI" id="CHEBI:15378"/>
        <dbReference type="ChEBI" id="CHEBI:30616"/>
        <dbReference type="ChEBI" id="CHEBI:43474"/>
        <dbReference type="ChEBI" id="CHEBI:456216"/>
    </reaction>
    <physiologicalReaction direction="left-to-right" evidence="12">
        <dbReference type="Rhea" id="RHEA:13066"/>
    </physiologicalReaction>
</comment>
<comment type="caution">
    <text evidence="15">The sequence shown here is derived from an EMBL/GenBank/DDBJ whole genome shotgun (WGS) entry which is preliminary data.</text>
</comment>
<dbReference type="InterPro" id="IPR003960">
    <property type="entry name" value="ATPase_AAA_CS"/>
</dbReference>
<dbReference type="SUPFAM" id="SSF50692">
    <property type="entry name" value="ADC-like"/>
    <property type="match status" value="1"/>
</dbReference>
<reference evidence="15" key="1">
    <citation type="submission" date="2016-03" db="EMBL/GenBank/DDBJ databases">
        <title>Mechanisms controlling the formation of the plant cell surface in tip-growing cells are functionally conserved among land plants.</title>
        <authorList>
            <person name="Honkanen S."/>
            <person name="Jones V.A."/>
            <person name="Morieri G."/>
            <person name="Champion C."/>
            <person name="Hetherington A.J."/>
            <person name="Kelly S."/>
            <person name="Saint-Marcoux D."/>
            <person name="Proust H."/>
            <person name="Prescott H."/>
            <person name="Dolan L."/>
        </authorList>
    </citation>
    <scope>NUCLEOTIDE SEQUENCE [LARGE SCALE GENOMIC DNA]</scope>
    <source>
        <tissue evidence="15">Whole gametophyte</tissue>
    </source>
</reference>
<evidence type="ECO:0000256" key="7">
    <source>
        <dbReference type="ARBA" id="ARBA00022840"/>
    </source>
</evidence>
<evidence type="ECO:0000256" key="12">
    <source>
        <dbReference type="ARBA" id="ARBA00048778"/>
    </source>
</evidence>
<evidence type="ECO:0000256" key="9">
    <source>
        <dbReference type="ARBA" id="ARBA00023136"/>
    </source>
</evidence>
<dbReference type="GO" id="GO:0005778">
    <property type="term" value="C:peroxisomal membrane"/>
    <property type="evidence" value="ECO:0007669"/>
    <property type="project" value="TreeGrafter"/>
</dbReference>
<evidence type="ECO:0000256" key="1">
    <source>
        <dbReference type="ARBA" id="ARBA00004370"/>
    </source>
</evidence>
<feature type="domain" description="AAA+ ATPase" evidence="14">
    <location>
        <begin position="657"/>
        <end position="826"/>
    </location>
</feature>
<protein>
    <recommendedName>
        <fullName evidence="11">Peroxisomal ATPase PEX1</fullName>
    </recommendedName>
    <alternativeName>
        <fullName evidence="10">Peroxin-1</fullName>
    </alternativeName>
</protein>
<dbReference type="GO" id="GO:0016887">
    <property type="term" value="F:ATP hydrolysis activity"/>
    <property type="evidence" value="ECO:0007669"/>
    <property type="project" value="InterPro"/>
</dbReference>
<sequence>MIYGEERVFSPFNSSTGHADGFVTKARAMEVEVRRVGLHSCFVALPPSLLEILLSGSNLPTFPVVLELKPVSHSAGNTTSFVAWNGAASTSSHIEVSEALAECLGLVNGARFRVRARSDVAEAETIVVEPATEDDWEILELNAEYLEDHILSEVGVLHERQQFPVWVAGKVVLKLCVTSTIPQGIVKLVPGAEIVVAPKKREVLAASDVADGESSSEETPLVAVRDAWLRVQELDTSLFQNLNLENIKCATTPSTTIYISPDTGKFLSFEDGQLVSVSNGQAQGHVQKARVSNASLNRGGHTEGYHEKNDRVFYPDEASDDGEEILNRQALVRVAIREGVAAGHAMVGFTLRLYIGVTVHMPIQLQAVPRKKVLRPSFLEVSPVLFHVIEAEEHSAAGRDDGLGSGANVRSYEENEDETYAYAQQGNRSRWQGHRNLLAAASSCSGEKSVNDDTRVLSLLKAWLEAQLILSGRSPDDQEGIPVANEAVIHIRVVSRSQEQKSEEQRRSQDESMPEIFSKSSSKNKTGVRNFLFLVSAKSGITAGSKTDGNQRKDSKQRPRRDAQQPPYFLLNRNILGDGLVASDDKSPEINTDVKTFHQGRPCYLPCATNLDSELTEGPVLTSLSWLEAPASEAMTRLKIQLSYSLRNKMKLLGTPLPGFVLIHGPPACGKTQLAMALSRALNEDPHVLAHRVVVRCTELVGEQAMRIRGVLQDAVLEAVHHAPSLIILDDLDSLLSAAESDGPEPGVAVLSIAEYLADLMDLCQGRRDNIFSAAAVAFLAVAKSPTALPKCLCFSGRLDYYVQLPVPAATERAAILTQVVMSRGLRCSSSVATKAAASCDGADATDMELLVDRAVHAAASRFLSSKASIVEIPSLAPAVSSASPEEQITLMEETPESQSVLTSKKNNKFEILEEDFTAALEDFVPVAMRGIGKSGNQLSHLGWEDVGGLDSTRAALQEMLEMPVKYSSIFATAPLRLRTGVLLYGPPGCGKTHIVGAAAAACSLRLLSVKGPELLNKYIGASEQGVRDIFAKAVAASPCILFFDEFDAIAPKRGHDNTGVTDRVVNQLLTELDGVEALNGVFVFAATSRPDLLDAALLRPGRLDRLLLCDFPTLEERLAILDVLARKLPMADDVDLHVVASLTEGFSGADLQAVLSDAQLESVHTFLDDPSNAGHRSLSDQKPVITMPQLRETVMKARPSVPEAERRRLNGVYESFIGAKASSKARDVKGKRATLA</sequence>
<keyword evidence="6" id="KW-0378">Hydrolase</keyword>